<proteinExistence type="predicted"/>
<organism evidence="1">
    <name type="scientific">uncultured Caudovirales phage</name>
    <dbReference type="NCBI Taxonomy" id="2100421"/>
    <lineage>
        <taxon>Viruses</taxon>
        <taxon>Duplodnaviria</taxon>
        <taxon>Heunggongvirae</taxon>
        <taxon>Uroviricota</taxon>
        <taxon>Caudoviricetes</taxon>
        <taxon>Peduoviridae</taxon>
        <taxon>Maltschvirus</taxon>
        <taxon>Maltschvirus maltsch</taxon>
    </lineage>
</organism>
<protein>
    <submittedName>
        <fullName evidence="1">Uncharacterized protein</fullName>
    </submittedName>
</protein>
<dbReference type="EMBL" id="LR796697">
    <property type="protein sequence ID" value="CAB4160222.1"/>
    <property type="molecule type" value="Genomic_DNA"/>
</dbReference>
<accession>A0A6J5NND7</accession>
<evidence type="ECO:0000313" key="1">
    <source>
        <dbReference type="EMBL" id="CAB4160222.1"/>
    </source>
</evidence>
<name>A0A6J5NND7_9CAUD</name>
<sequence>MLQKPLSISHISDDLKTVTPIQMYPPVIPNLRDTQDHMQWHTILDMLHHGDTDTLIPKYIIEYFETVYQRRLIIPNDCRHIEVDTKRKYMKVPATCYEGMSLMYSEESACWYTFIQSVKQPDKVAVIRVWIKGFDGRIPPIEETCCGVGYNILDGWDIEFPFLHRYIHHYNKAMMLDSGHSAGQISKFANTYSTTGAILSKLYNTAPRVVPGTMGPDLVNLQDKLMKEFMANIQGI</sequence>
<reference evidence="1" key="1">
    <citation type="submission" date="2020-04" db="EMBL/GenBank/DDBJ databases">
        <authorList>
            <person name="Chiriac C."/>
            <person name="Salcher M."/>
            <person name="Ghai R."/>
            <person name="Kavagutti S V."/>
        </authorList>
    </citation>
    <scope>NUCLEOTIDE SEQUENCE</scope>
</reference>
<gene>
    <name evidence="1" type="ORF">UFOVP723_106</name>
</gene>